<evidence type="ECO:0000256" key="1">
    <source>
        <dbReference type="ARBA" id="ARBA00001917"/>
    </source>
</evidence>
<keyword evidence="14" id="KW-0547">Nucleotide-binding</keyword>
<dbReference type="Gene3D" id="3.20.20.70">
    <property type="entry name" value="Aldolase class I"/>
    <property type="match status" value="1"/>
</dbReference>
<keyword evidence="17" id="KW-1185">Reference proteome</keyword>
<evidence type="ECO:0000313" key="17">
    <source>
        <dbReference type="Proteomes" id="UP000515819"/>
    </source>
</evidence>
<evidence type="ECO:0000256" key="4">
    <source>
        <dbReference type="ARBA" id="ARBA00022630"/>
    </source>
</evidence>
<reference evidence="16 17" key="1">
    <citation type="submission" date="2020-08" db="EMBL/GenBank/DDBJ databases">
        <authorList>
            <person name="Liu C."/>
            <person name="Sun Q."/>
        </authorList>
    </citation>
    <scope>NUCLEOTIDE SEQUENCE [LARGE SCALE GENOMIC DNA]</scope>
    <source>
        <strain evidence="16 17">NSJ-4</strain>
    </source>
</reference>
<dbReference type="InterPro" id="IPR035587">
    <property type="entry name" value="DUS-like_FMN-bd"/>
</dbReference>
<proteinExistence type="inferred from homology"/>
<dbReference type="GO" id="GO:0000049">
    <property type="term" value="F:tRNA binding"/>
    <property type="evidence" value="ECO:0007669"/>
    <property type="project" value="UniProtKB-KW"/>
</dbReference>
<comment type="catalytic activity">
    <reaction evidence="11">
        <text>a 5,6-dihydrouridine in tRNA + NAD(+) = a uridine in tRNA + NADH + H(+)</text>
        <dbReference type="Rhea" id="RHEA:54452"/>
        <dbReference type="Rhea" id="RHEA-COMP:13339"/>
        <dbReference type="Rhea" id="RHEA-COMP:13887"/>
        <dbReference type="ChEBI" id="CHEBI:15378"/>
        <dbReference type="ChEBI" id="CHEBI:57540"/>
        <dbReference type="ChEBI" id="CHEBI:57945"/>
        <dbReference type="ChEBI" id="CHEBI:65315"/>
        <dbReference type="ChEBI" id="CHEBI:74443"/>
    </reaction>
</comment>
<accession>A0A7G9FPM2</accession>
<evidence type="ECO:0000256" key="10">
    <source>
        <dbReference type="ARBA" id="ARBA00048205"/>
    </source>
</evidence>
<feature type="domain" description="DUS-like FMN-binding" evidence="15">
    <location>
        <begin position="9"/>
        <end position="303"/>
    </location>
</feature>
<feature type="active site" description="Proton donor" evidence="13">
    <location>
        <position position="95"/>
    </location>
</feature>
<comment type="similarity">
    <text evidence="12">Belongs to the dus family.</text>
</comment>
<organism evidence="16 17">
    <name type="scientific">Wujia chipingensis</name>
    <dbReference type="NCBI Taxonomy" id="2763670"/>
    <lineage>
        <taxon>Bacteria</taxon>
        <taxon>Bacillati</taxon>
        <taxon>Bacillota</taxon>
        <taxon>Clostridia</taxon>
        <taxon>Lachnospirales</taxon>
        <taxon>Lachnospiraceae</taxon>
        <taxon>Wujia</taxon>
    </lineage>
</organism>
<evidence type="ECO:0000256" key="3">
    <source>
        <dbReference type="ARBA" id="ARBA00022555"/>
    </source>
</evidence>
<dbReference type="RefSeq" id="WP_021984180.1">
    <property type="nucleotide sequence ID" value="NZ_CP060632.1"/>
</dbReference>
<feature type="binding site" evidence="14">
    <location>
        <position position="65"/>
    </location>
    <ligand>
        <name>FMN</name>
        <dbReference type="ChEBI" id="CHEBI:58210"/>
    </ligand>
</feature>
<evidence type="ECO:0000256" key="9">
    <source>
        <dbReference type="ARBA" id="ARBA00023002"/>
    </source>
</evidence>
<dbReference type="EMBL" id="CP060632">
    <property type="protein sequence ID" value="QNM00504.1"/>
    <property type="molecule type" value="Genomic_DNA"/>
</dbReference>
<protein>
    <recommendedName>
        <fullName evidence="12">tRNA-dihydrouridine synthase</fullName>
        <ecNumber evidence="12">1.3.1.-</ecNumber>
    </recommendedName>
</protein>
<dbReference type="InterPro" id="IPR013785">
    <property type="entry name" value="Aldolase_TIM"/>
</dbReference>
<dbReference type="Pfam" id="PF01207">
    <property type="entry name" value="Dus"/>
    <property type="match status" value="1"/>
</dbReference>
<evidence type="ECO:0000256" key="2">
    <source>
        <dbReference type="ARBA" id="ARBA00002790"/>
    </source>
</evidence>
<comment type="cofactor">
    <cofactor evidence="1 12 14">
        <name>FMN</name>
        <dbReference type="ChEBI" id="CHEBI:58210"/>
    </cofactor>
</comment>
<dbReference type="PROSITE" id="PS01136">
    <property type="entry name" value="UPF0034"/>
    <property type="match status" value="1"/>
</dbReference>
<dbReference type="InterPro" id="IPR024036">
    <property type="entry name" value="tRNA-dHydroUridine_Synthase_C"/>
</dbReference>
<dbReference type="PANTHER" id="PTHR45846">
    <property type="entry name" value="TRNA-DIHYDROURIDINE(47) SYNTHASE [NAD(P)(+)]-LIKE"/>
    <property type="match status" value="1"/>
</dbReference>
<evidence type="ECO:0000256" key="11">
    <source>
        <dbReference type="ARBA" id="ARBA00048802"/>
    </source>
</evidence>
<keyword evidence="3" id="KW-0820">tRNA-binding</keyword>
<comment type="catalytic activity">
    <reaction evidence="10">
        <text>a 5,6-dihydrouridine in tRNA + NADP(+) = a uridine in tRNA + NADPH + H(+)</text>
        <dbReference type="Rhea" id="RHEA:23624"/>
        <dbReference type="Rhea" id="RHEA-COMP:13339"/>
        <dbReference type="Rhea" id="RHEA-COMP:13887"/>
        <dbReference type="ChEBI" id="CHEBI:15378"/>
        <dbReference type="ChEBI" id="CHEBI:57783"/>
        <dbReference type="ChEBI" id="CHEBI:58349"/>
        <dbReference type="ChEBI" id="CHEBI:65315"/>
        <dbReference type="ChEBI" id="CHEBI:74443"/>
    </reaction>
</comment>
<dbReference type="EC" id="1.3.1.-" evidence="12"/>
<dbReference type="CDD" id="cd02801">
    <property type="entry name" value="DUS_like_FMN"/>
    <property type="match status" value="1"/>
</dbReference>
<evidence type="ECO:0000256" key="7">
    <source>
        <dbReference type="ARBA" id="ARBA00022857"/>
    </source>
</evidence>
<sequence>MDFTGKIALAPMAGICDLPFRLLCKEMGCDIVYTEMVSAKGMYYNNKNTGPLLMTKPEEAPIGVQIFGSEPELMASQAKRLEDKGFSFIDVNMGCPVPKIVNNGEGSALMKQPELIGDIVDALVHAVSLPVTIKIRAGFDAEHINALEVARIAEQAGVSAIAVHGRTREQYYHGQADWDVIRQVKEAVSVPVIGNGDITCAEDVLAMRAQTGCDSVMIGRAAKGNPWIFQDISHFLKTGEHLEKPSVEERKAMMLRHASLMVEYKGEFTGIHEMRKHVAWYTQGMPDSAKLRAKINMVETYDALAAMVQAL</sequence>
<feature type="binding site" evidence="14">
    <location>
        <position position="164"/>
    </location>
    <ligand>
        <name>FMN</name>
        <dbReference type="ChEBI" id="CHEBI:58210"/>
    </ligand>
</feature>
<dbReference type="AlphaFoldDB" id="A0A7G9FPM2"/>
<evidence type="ECO:0000256" key="8">
    <source>
        <dbReference type="ARBA" id="ARBA00022884"/>
    </source>
</evidence>
<dbReference type="PANTHER" id="PTHR45846:SF1">
    <property type="entry name" value="TRNA-DIHYDROURIDINE(47) SYNTHASE [NAD(P)(+)]-LIKE"/>
    <property type="match status" value="1"/>
</dbReference>
<name>A0A7G9FPM2_9FIRM</name>
<keyword evidence="8" id="KW-0694">RNA-binding</keyword>
<gene>
    <name evidence="16" type="primary">dusB</name>
    <name evidence="16" type="ORF">H9Q76_04270</name>
</gene>
<dbReference type="KEGG" id="wcp:H9Q76_04270"/>
<evidence type="ECO:0000256" key="14">
    <source>
        <dbReference type="PIRSR" id="PIRSR006621-2"/>
    </source>
</evidence>
<dbReference type="GO" id="GO:0017150">
    <property type="term" value="F:tRNA dihydrouridine synthase activity"/>
    <property type="evidence" value="ECO:0007669"/>
    <property type="project" value="InterPro"/>
</dbReference>
<dbReference type="NCBIfam" id="TIGR00737">
    <property type="entry name" value="nifR3_yhdG"/>
    <property type="match status" value="1"/>
</dbReference>
<keyword evidence="9 12" id="KW-0560">Oxidoreductase</keyword>
<dbReference type="Proteomes" id="UP000515819">
    <property type="component" value="Chromosome"/>
</dbReference>
<keyword evidence="6 12" id="KW-0819">tRNA processing</keyword>
<keyword evidence="5 12" id="KW-0288">FMN</keyword>
<dbReference type="SUPFAM" id="SSF51395">
    <property type="entry name" value="FMN-linked oxidoreductases"/>
    <property type="match status" value="1"/>
</dbReference>
<dbReference type="InterPro" id="IPR001269">
    <property type="entry name" value="DUS_fam"/>
</dbReference>
<evidence type="ECO:0000256" key="6">
    <source>
        <dbReference type="ARBA" id="ARBA00022694"/>
    </source>
</evidence>
<comment type="function">
    <text evidence="2 12">Catalyzes the synthesis of 5,6-dihydrouridine (D), a modified base found in the D-loop of most tRNAs, via the reduction of the C5-C6 double bond in target uridines.</text>
</comment>
<feature type="binding site" evidence="14">
    <location>
        <begin position="219"/>
        <end position="220"/>
    </location>
    <ligand>
        <name>FMN</name>
        <dbReference type="ChEBI" id="CHEBI:58210"/>
    </ligand>
</feature>
<feature type="binding site" evidence="14">
    <location>
        <position position="134"/>
    </location>
    <ligand>
        <name>FMN</name>
        <dbReference type="ChEBI" id="CHEBI:58210"/>
    </ligand>
</feature>
<dbReference type="Gene3D" id="1.10.1200.80">
    <property type="entry name" value="Putative flavin oxidoreducatase, domain 2"/>
    <property type="match status" value="1"/>
</dbReference>
<evidence type="ECO:0000256" key="5">
    <source>
        <dbReference type="ARBA" id="ARBA00022643"/>
    </source>
</evidence>
<dbReference type="InterPro" id="IPR018517">
    <property type="entry name" value="tRNA_hU_synthase_CS"/>
</dbReference>
<dbReference type="PIRSF" id="PIRSF006621">
    <property type="entry name" value="Dus"/>
    <property type="match status" value="1"/>
</dbReference>
<keyword evidence="4 12" id="KW-0285">Flavoprotein</keyword>
<evidence type="ECO:0000313" key="16">
    <source>
        <dbReference type="EMBL" id="QNM00504.1"/>
    </source>
</evidence>
<dbReference type="GO" id="GO:0050660">
    <property type="term" value="F:flavin adenine dinucleotide binding"/>
    <property type="evidence" value="ECO:0007669"/>
    <property type="project" value="InterPro"/>
</dbReference>
<evidence type="ECO:0000256" key="13">
    <source>
        <dbReference type="PIRSR" id="PIRSR006621-1"/>
    </source>
</evidence>
<evidence type="ECO:0000256" key="12">
    <source>
        <dbReference type="PIRNR" id="PIRNR006621"/>
    </source>
</evidence>
<evidence type="ECO:0000259" key="15">
    <source>
        <dbReference type="Pfam" id="PF01207"/>
    </source>
</evidence>
<keyword evidence="7" id="KW-0521">NADP</keyword>
<feature type="binding site" evidence="14">
    <location>
        <begin position="11"/>
        <end position="13"/>
    </location>
    <ligand>
        <name>FMN</name>
        <dbReference type="ChEBI" id="CHEBI:58210"/>
    </ligand>
</feature>
<dbReference type="InterPro" id="IPR004652">
    <property type="entry name" value="DusB-like"/>
</dbReference>